<dbReference type="RefSeq" id="WP_106847088.1">
    <property type="nucleotide sequence ID" value="NZ_CP027792.1"/>
</dbReference>
<keyword evidence="2" id="KW-0732">Signal</keyword>
<keyword evidence="1" id="KW-1133">Transmembrane helix</keyword>
<feature type="domain" description="Glycine zipper" evidence="3">
    <location>
        <begin position="30"/>
        <end position="68"/>
    </location>
</feature>
<sequence>MNYRHLLCVAASAAALGLAGCSSNPTNAQVGTGVGAVAGGVLGSAVGGTAATVIGAGAGALVGHELGEDRDQRKGRR</sequence>
<feature type="transmembrane region" description="Helical" evidence="1">
    <location>
        <begin position="44"/>
        <end position="67"/>
    </location>
</feature>
<evidence type="ECO:0000256" key="2">
    <source>
        <dbReference type="SAM" id="SignalP"/>
    </source>
</evidence>
<dbReference type="EMBL" id="CP027792">
    <property type="protein sequence ID" value="AVP58539.1"/>
    <property type="molecule type" value="Genomic_DNA"/>
</dbReference>
<dbReference type="InterPro" id="IPR039567">
    <property type="entry name" value="Gly-zipper"/>
</dbReference>
<accession>A0A2P1NNA6</accession>
<feature type="signal peptide" evidence="2">
    <location>
        <begin position="1"/>
        <end position="28"/>
    </location>
</feature>
<keyword evidence="5" id="KW-1185">Reference proteome</keyword>
<protein>
    <submittedName>
        <fullName evidence="4">Osmotically inducible lipoprotein OsmB</fullName>
    </submittedName>
</protein>
<feature type="chain" id="PRO_5015130021" evidence="2">
    <location>
        <begin position="29"/>
        <end position="77"/>
    </location>
</feature>
<evidence type="ECO:0000313" key="5">
    <source>
        <dbReference type="Proteomes" id="UP000241829"/>
    </source>
</evidence>
<reference evidence="5" key="1">
    <citation type="submission" date="2018-03" db="EMBL/GenBank/DDBJ databases">
        <title>Genome sequencing of Melaminivora sp. strain SC2-7.</title>
        <authorList>
            <person name="Kim S.-J."/>
            <person name="Heo J."/>
            <person name="Ahn J.-H."/>
            <person name="Kwon S.-W."/>
        </authorList>
    </citation>
    <scope>NUCLEOTIDE SEQUENCE [LARGE SCALE GENOMIC DNA]</scope>
    <source>
        <strain evidence="5">SC2-7</strain>
    </source>
</reference>
<dbReference type="KEGG" id="melm:C7H73_13270"/>
<keyword evidence="1" id="KW-0812">Transmembrane</keyword>
<organism evidence="4 5">
    <name type="scientific">Pulveribacter suum</name>
    <dbReference type="NCBI Taxonomy" id="2116657"/>
    <lineage>
        <taxon>Bacteria</taxon>
        <taxon>Pseudomonadati</taxon>
        <taxon>Pseudomonadota</taxon>
        <taxon>Betaproteobacteria</taxon>
        <taxon>Burkholderiales</taxon>
        <taxon>Comamonadaceae</taxon>
        <taxon>Pulveribacter</taxon>
    </lineage>
</organism>
<name>A0A2P1NNA6_9BURK</name>
<keyword evidence="4" id="KW-0449">Lipoprotein</keyword>
<evidence type="ECO:0000313" key="4">
    <source>
        <dbReference type="EMBL" id="AVP58539.1"/>
    </source>
</evidence>
<dbReference type="AlphaFoldDB" id="A0A2P1NNA6"/>
<proteinExistence type="predicted"/>
<evidence type="ECO:0000259" key="3">
    <source>
        <dbReference type="Pfam" id="PF13488"/>
    </source>
</evidence>
<dbReference type="Proteomes" id="UP000241829">
    <property type="component" value="Chromosome"/>
</dbReference>
<dbReference type="Pfam" id="PF13488">
    <property type="entry name" value="Gly-zipper_Omp"/>
    <property type="match status" value="1"/>
</dbReference>
<gene>
    <name evidence="4" type="ORF">C7H73_13270</name>
</gene>
<dbReference type="PROSITE" id="PS51257">
    <property type="entry name" value="PROKAR_LIPOPROTEIN"/>
    <property type="match status" value="1"/>
</dbReference>
<evidence type="ECO:0000256" key="1">
    <source>
        <dbReference type="SAM" id="Phobius"/>
    </source>
</evidence>
<keyword evidence="1" id="KW-0472">Membrane</keyword>